<evidence type="ECO:0000259" key="1">
    <source>
        <dbReference type="Pfam" id="PF14479"/>
    </source>
</evidence>
<name>A0A0C3CLH6_OIDMZ</name>
<proteinExistence type="predicted"/>
<dbReference type="InterPro" id="IPR029498">
    <property type="entry name" value="HeLo_dom"/>
</dbReference>
<keyword evidence="3" id="KW-1185">Reference proteome</keyword>
<protein>
    <recommendedName>
        <fullName evidence="1">Prion-inhibition and propagation HeLo domain-containing protein</fullName>
    </recommendedName>
</protein>
<sequence>MSLGDVQFYSRLQRGKIETSYRCRQLRVTPIIPAFNKLLQVPRRLQWSLIKREQFQGLVEKLIGYNDAIEGLLEFGAVEQLLDIRRQTYMTILQLNSKVDDLKQISLAIQIQKKEPTHIISTSVTINEFDSVRRKENQELADLASFKAQEGLFDTEVTVVEPLSALDILFSEDDHSTRCEASFGSQHV</sequence>
<evidence type="ECO:0000313" key="2">
    <source>
        <dbReference type="EMBL" id="KIM99863.1"/>
    </source>
</evidence>
<gene>
    <name evidence="2" type="ORF">OIDMADRAFT_30249</name>
</gene>
<dbReference type="OrthoDB" id="1911848at2759"/>
<dbReference type="HOGENOM" id="CLU_1441454_0_0_1"/>
<reference evidence="2 3" key="1">
    <citation type="submission" date="2014-04" db="EMBL/GenBank/DDBJ databases">
        <authorList>
            <consortium name="DOE Joint Genome Institute"/>
            <person name="Kuo A."/>
            <person name="Martino E."/>
            <person name="Perotto S."/>
            <person name="Kohler A."/>
            <person name="Nagy L.G."/>
            <person name="Floudas D."/>
            <person name="Copeland A."/>
            <person name="Barry K.W."/>
            <person name="Cichocki N."/>
            <person name="Veneault-Fourrey C."/>
            <person name="LaButti K."/>
            <person name="Lindquist E.A."/>
            <person name="Lipzen A."/>
            <person name="Lundell T."/>
            <person name="Morin E."/>
            <person name="Murat C."/>
            <person name="Sun H."/>
            <person name="Tunlid A."/>
            <person name="Henrissat B."/>
            <person name="Grigoriev I.V."/>
            <person name="Hibbett D.S."/>
            <person name="Martin F."/>
            <person name="Nordberg H.P."/>
            <person name="Cantor M.N."/>
            <person name="Hua S.X."/>
        </authorList>
    </citation>
    <scope>NUCLEOTIDE SEQUENCE [LARGE SCALE GENOMIC DNA]</scope>
    <source>
        <strain evidence="2 3">Zn</strain>
    </source>
</reference>
<dbReference type="InterPro" id="IPR038305">
    <property type="entry name" value="HeLo_sf"/>
</dbReference>
<feature type="domain" description="Prion-inhibition and propagation HeLo" evidence="1">
    <location>
        <begin position="31"/>
        <end position="104"/>
    </location>
</feature>
<dbReference type="EMBL" id="KN832878">
    <property type="protein sequence ID" value="KIM99863.1"/>
    <property type="molecule type" value="Genomic_DNA"/>
</dbReference>
<dbReference type="Pfam" id="PF14479">
    <property type="entry name" value="HeLo"/>
    <property type="match status" value="1"/>
</dbReference>
<organism evidence="2 3">
    <name type="scientific">Oidiodendron maius (strain Zn)</name>
    <dbReference type="NCBI Taxonomy" id="913774"/>
    <lineage>
        <taxon>Eukaryota</taxon>
        <taxon>Fungi</taxon>
        <taxon>Dikarya</taxon>
        <taxon>Ascomycota</taxon>
        <taxon>Pezizomycotina</taxon>
        <taxon>Leotiomycetes</taxon>
        <taxon>Leotiomycetes incertae sedis</taxon>
        <taxon>Myxotrichaceae</taxon>
        <taxon>Oidiodendron</taxon>
    </lineage>
</organism>
<evidence type="ECO:0000313" key="3">
    <source>
        <dbReference type="Proteomes" id="UP000054321"/>
    </source>
</evidence>
<dbReference type="InParanoid" id="A0A0C3CLH6"/>
<dbReference type="Proteomes" id="UP000054321">
    <property type="component" value="Unassembled WGS sequence"/>
</dbReference>
<dbReference type="AlphaFoldDB" id="A0A0C3CLH6"/>
<dbReference type="Gene3D" id="1.20.120.1020">
    <property type="entry name" value="Prion-inhibition and propagation, HeLo domain"/>
    <property type="match status" value="1"/>
</dbReference>
<reference evidence="3" key="2">
    <citation type="submission" date="2015-01" db="EMBL/GenBank/DDBJ databases">
        <title>Evolutionary Origins and Diversification of the Mycorrhizal Mutualists.</title>
        <authorList>
            <consortium name="DOE Joint Genome Institute"/>
            <consortium name="Mycorrhizal Genomics Consortium"/>
            <person name="Kohler A."/>
            <person name="Kuo A."/>
            <person name="Nagy L.G."/>
            <person name="Floudas D."/>
            <person name="Copeland A."/>
            <person name="Barry K.W."/>
            <person name="Cichocki N."/>
            <person name="Veneault-Fourrey C."/>
            <person name="LaButti K."/>
            <person name="Lindquist E.A."/>
            <person name="Lipzen A."/>
            <person name="Lundell T."/>
            <person name="Morin E."/>
            <person name="Murat C."/>
            <person name="Riley R."/>
            <person name="Ohm R."/>
            <person name="Sun H."/>
            <person name="Tunlid A."/>
            <person name="Henrissat B."/>
            <person name="Grigoriev I.V."/>
            <person name="Hibbett D.S."/>
            <person name="Martin F."/>
        </authorList>
    </citation>
    <scope>NUCLEOTIDE SEQUENCE [LARGE SCALE GENOMIC DNA]</scope>
    <source>
        <strain evidence="3">Zn</strain>
    </source>
</reference>
<accession>A0A0C3CLH6</accession>